<dbReference type="EMBL" id="CP080764">
    <property type="protein sequence ID" value="QYY41426.1"/>
    <property type="molecule type" value="Genomic_DNA"/>
</dbReference>
<keyword evidence="4" id="KW-0812">Transmembrane</keyword>
<feature type="transmembrane region" description="Helical" evidence="4">
    <location>
        <begin position="304"/>
        <end position="326"/>
    </location>
</feature>
<dbReference type="Proteomes" id="UP000198956">
    <property type="component" value="Unassembled WGS sequence"/>
</dbReference>
<reference evidence="5 8" key="2">
    <citation type="submission" date="2021-08" db="EMBL/GenBank/DDBJ databases">
        <title>Complete genome sequence of the strain Aneurinibacillus thermoaerophilus CCM 8960.</title>
        <authorList>
            <person name="Musilova J."/>
            <person name="Kourilova X."/>
            <person name="Pernicova I."/>
            <person name="Bezdicek M."/>
            <person name="Lengerova M."/>
            <person name="Obruca S."/>
            <person name="Sedlar K."/>
        </authorList>
    </citation>
    <scope>NUCLEOTIDE SEQUENCE [LARGE SCALE GENOMIC DNA]</scope>
    <source>
        <strain evidence="5 8">CCM 8960</strain>
    </source>
</reference>
<keyword evidence="2 4" id="KW-0472">Membrane</keyword>
<feature type="compositionally biased region" description="Basic residues" evidence="3">
    <location>
        <begin position="503"/>
        <end position="513"/>
    </location>
</feature>
<dbReference type="GeneID" id="97141849"/>
<dbReference type="PIRSF" id="PIRSF005690">
    <property type="entry name" value="GerBA"/>
    <property type="match status" value="1"/>
</dbReference>
<dbReference type="AlphaFoldDB" id="A0A1G8AVN1"/>
<dbReference type="Proteomes" id="UP000826616">
    <property type="component" value="Chromosome"/>
</dbReference>
<keyword evidence="4" id="KW-1133">Transmembrane helix</keyword>
<proteinExistence type="inferred from homology"/>
<dbReference type="InterPro" id="IPR004995">
    <property type="entry name" value="Spore_Ger"/>
</dbReference>
<feature type="transmembrane region" description="Helical" evidence="4">
    <location>
        <begin position="431"/>
        <end position="455"/>
    </location>
</feature>
<dbReference type="RefSeq" id="WP_057898552.1">
    <property type="nucleotide sequence ID" value="NZ_CP080764.1"/>
</dbReference>
<organism evidence="6 7">
    <name type="scientific">Aneurinibacillus thermoaerophilus</name>
    <dbReference type="NCBI Taxonomy" id="143495"/>
    <lineage>
        <taxon>Bacteria</taxon>
        <taxon>Bacillati</taxon>
        <taxon>Bacillota</taxon>
        <taxon>Bacilli</taxon>
        <taxon>Bacillales</taxon>
        <taxon>Paenibacillaceae</taxon>
        <taxon>Aneurinibacillus group</taxon>
        <taxon>Aneurinibacillus</taxon>
    </lineage>
</organism>
<name>A0A1G8AVN1_ANETH</name>
<dbReference type="InterPro" id="IPR050768">
    <property type="entry name" value="UPF0353/GerABKA_families"/>
</dbReference>
<dbReference type="PANTHER" id="PTHR22550">
    <property type="entry name" value="SPORE GERMINATION PROTEIN"/>
    <property type="match status" value="1"/>
</dbReference>
<gene>
    <name evidence="5" type="ORF">K3F53_10755</name>
    <name evidence="6" type="ORF">SAMN04489735_101845</name>
</gene>
<evidence type="ECO:0000313" key="8">
    <source>
        <dbReference type="Proteomes" id="UP000826616"/>
    </source>
</evidence>
<evidence type="ECO:0000313" key="7">
    <source>
        <dbReference type="Proteomes" id="UP000198956"/>
    </source>
</evidence>
<evidence type="ECO:0000313" key="6">
    <source>
        <dbReference type="EMBL" id="SDH25029.1"/>
    </source>
</evidence>
<dbReference type="GO" id="GO:0016020">
    <property type="term" value="C:membrane"/>
    <property type="evidence" value="ECO:0007669"/>
    <property type="project" value="InterPro"/>
</dbReference>
<evidence type="ECO:0000256" key="4">
    <source>
        <dbReference type="SAM" id="Phobius"/>
    </source>
</evidence>
<evidence type="ECO:0000313" key="5">
    <source>
        <dbReference type="EMBL" id="QYY41426.1"/>
    </source>
</evidence>
<evidence type="ECO:0000256" key="3">
    <source>
        <dbReference type="SAM" id="MobiDB-lite"/>
    </source>
</evidence>
<dbReference type="PANTHER" id="PTHR22550:SF16">
    <property type="entry name" value="SPORE GERMINATION PROTEIN"/>
    <property type="match status" value="1"/>
</dbReference>
<comment type="similarity">
    <text evidence="1">Belongs to the GerABKA family.</text>
</comment>
<dbReference type="OrthoDB" id="1726708at2"/>
<dbReference type="EMBL" id="FNDE01000018">
    <property type="protein sequence ID" value="SDH25029.1"/>
    <property type="molecule type" value="Genomic_DNA"/>
</dbReference>
<dbReference type="GO" id="GO:0009847">
    <property type="term" value="P:spore germination"/>
    <property type="evidence" value="ECO:0007669"/>
    <property type="project" value="InterPro"/>
</dbReference>
<keyword evidence="8" id="KW-1185">Reference proteome</keyword>
<sequence>MSFFRYFLRGKQAFRRQKKDHDLLHSMIASSASINLQHVSMLFSGIPEFTIREIPLKTGQKSILVYMDGLVDKNVINTDILRPLLYGEYNEKDSLESAVTIGQIKKVQKWSEIEQALLIGKSILFIDGHDSALELETQNWPERAIQEPQAELSVKNGSHQGFIETAAQNIAMIRRYIPSRELKVKELMIGERGRVKISLLYLEDVANPQTLQEVESRITSLHVDTILTTGELKELIEDNLYTPFPQLTVTERPDTASSHLLEGRIAIVVDRTPGVLIGPMTFSAFFQTVDDYNIGWLAASFIRLLHFAGFFIAIFTPAFYIAIISFHYEVIPLELLLSVAESRNRVPFPPLFEALLMELVLEMLREAGVRLPTPIGQTIGVVGGIVIGQAAVQAGLVSNIMVIVVSITAIASFIIPNIEMSNGIRLIRFPMMLLASAFGIVGIISGMMAVFVHLLSLESLGVPYSAPISPLRLSDMKDTFVRLPIQTMKKRPVSIRPSQLQRQRNRKKSREDQ</sequence>
<evidence type="ECO:0000256" key="1">
    <source>
        <dbReference type="ARBA" id="ARBA00005278"/>
    </source>
</evidence>
<reference evidence="6 7" key="1">
    <citation type="submission" date="2016-10" db="EMBL/GenBank/DDBJ databases">
        <authorList>
            <person name="de Groot N.N."/>
        </authorList>
    </citation>
    <scope>NUCLEOTIDE SEQUENCE [LARGE SCALE GENOMIC DNA]</scope>
    <source>
        <strain evidence="6 7">L 420-91</strain>
    </source>
</reference>
<protein>
    <submittedName>
        <fullName evidence="6">Spore germination protein</fullName>
    </submittedName>
</protein>
<evidence type="ECO:0000256" key="2">
    <source>
        <dbReference type="ARBA" id="ARBA00023136"/>
    </source>
</evidence>
<feature type="region of interest" description="Disordered" evidence="3">
    <location>
        <begin position="491"/>
        <end position="513"/>
    </location>
</feature>
<accession>A0A1G8AVN1</accession>
<feature type="transmembrane region" description="Helical" evidence="4">
    <location>
        <begin position="400"/>
        <end position="419"/>
    </location>
</feature>
<dbReference type="Pfam" id="PF03323">
    <property type="entry name" value="GerA"/>
    <property type="match status" value="1"/>
</dbReference>